<dbReference type="EMBL" id="MNCJ02000330">
    <property type="protein sequence ID" value="KAF5764215.1"/>
    <property type="molecule type" value="Genomic_DNA"/>
</dbReference>
<dbReference type="Proteomes" id="UP000215914">
    <property type="component" value="Unassembled WGS sequence"/>
</dbReference>
<organism evidence="1 2">
    <name type="scientific">Helianthus annuus</name>
    <name type="common">Common sunflower</name>
    <dbReference type="NCBI Taxonomy" id="4232"/>
    <lineage>
        <taxon>Eukaryota</taxon>
        <taxon>Viridiplantae</taxon>
        <taxon>Streptophyta</taxon>
        <taxon>Embryophyta</taxon>
        <taxon>Tracheophyta</taxon>
        <taxon>Spermatophyta</taxon>
        <taxon>Magnoliopsida</taxon>
        <taxon>eudicotyledons</taxon>
        <taxon>Gunneridae</taxon>
        <taxon>Pentapetalae</taxon>
        <taxon>asterids</taxon>
        <taxon>campanulids</taxon>
        <taxon>Asterales</taxon>
        <taxon>Asteraceae</taxon>
        <taxon>Asteroideae</taxon>
        <taxon>Heliantheae alliance</taxon>
        <taxon>Heliantheae</taxon>
        <taxon>Helianthus</taxon>
    </lineage>
</organism>
<proteinExistence type="predicted"/>
<reference evidence="1" key="2">
    <citation type="submission" date="2020-06" db="EMBL/GenBank/DDBJ databases">
        <title>Helianthus annuus Genome sequencing and assembly Release 2.</title>
        <authorList>
            <person name="Gouzy J."/>
            <person name="Langlade N."/>
            <person name="Munos S."/>
        </authorList>
    </citation>
    <scope>NUCLEOTIDE SEQUENCE</scope>
    <source>
        <tissue evidence="1">Leaves</tissue>
    </source>
</reference>
<reference evidence="1" key="1">
    <citation type="journal article" date="2017" name="Nature">
        <title>The sunflower genome provides insights into oil metabolism, flowering and Asterid evolution.</title>
        <authorList>
            <person name="Badouin H."/>
            <person name="Gouzy J."/>
            <person name="Grassa C.J."/>
            <person name="Murat F."/>
            <person name="Staton S.E."/>
            <person name="Cottret L."/>
            <person name="Lelandais-Briere C."/>
            <person name="Owens G.L."/>
            <person name="Carrere S."/>
            <person name="Mayjonade B."/>
            <person name="Legrand L."/>
            <person name="Gill N."/>
            <person name="Kane N.C."/>
            <person name="Bowers J.E."/>
            <person name="Hubner S."/>
            <person name="Bellec A."/>
            <person name="Berard A."/>
            <person name="Berges H."/>
            <person name="Blanchet N."/>
            <person name="Boniface M.C."/>
            <person name="Brunel D."/>
            <person name="Catrice O."/>
            <person name="Chaidir N."/>
            <person name="Claudel C."/>
            <person name="Donnadieu C."/>
            <person name="Faraut T."/>
            <person name="Fievet G."/>
            <person name="Helmstetter N."/>
            <person name="King M."/>
            <person name="Knapp S.J."/>
            <person name="Lai Z."/>
            <person name="Le Paslier M.C."/>
            <person name="Lippi Y."/>
            <person name="Lorenzon L."/>
            <person name="Mandel J.R."/>
            <person name="Marage G."/>
            <person name="Marchand G."/>
            <person name="Marquand E."/>
            <person name="Bret-Mestries E."/>
            <person name="Morien E."/>
            <person name="Nambeesan S."/>
            <person name="Nguyen T."/>
            <person name="Pegot-Espagnet P."/>
            <person name="Pouilly N."/>
            <person name="Raftis F."/>
            <person name="Sallet E."/>
            <person name="Schiex T."/>
            <person name="Thomas J."/>
            <person name="Vandecasteele C."/>
            <person name="Vares D."/>
            <person name="Vear F."/>
            <person name="Vautrin S."/>
            <person name="Crespi M."/>
            <person name="Mangin B."/>
            <person name="Burke J.M."/>
            <person name="Salse J."/>
            <person name="Munos S."/>
            <person name="Vincourt P."/>
            <person name="Rieseberg L.H."/>
            <person name="Langlade N.B."/>
        </authorList>
    </citation>
    <scope>NUCLEOTIDE SEQUENCE</scope>
    <source>
        <tissue evidence="1">Leaves</tissue>
    </source>
</reference>
<sequence>MHKKKEKTISSMLNHCWSFVQQVLFDPVLYIFKRLCVVFMILC</sequence>
<dbReference type="AlphaFoldDB" id="A0A9K3H1V3"/>
<name>A0A9K3H1V3_HELAN</name>
<keyword evidence="2" id="KW-1185">Reference proteome</keyword>
<accession>A0A9K3H1V3</accession>
<comment type="caution">
    <text evidence="1">The sequence shown here is derived from an EMBL/GenBank/DDBJ whole genome shotgun (WGS) entry which is preliminary data.</text>
</comment>
<protein>
    <submittedName>
        <fullName evidence="1">Uncharacterized protein</fullName>
    </submittedName>
</protein>
<gene>
    <name evidence="1" type="ORF">HanXRQr2_Chr15g0689421</name>
</gene>
<dbReference type="Gramene" id="mRNA:HanXRQr2_Chr15g0689421">
    <property type="protein sequence ID" value="mRNA:HanXRQr2_Chr15g0689421"/>
    <property type="gene ID" value="HanXRQr2_Chr15g0689421"/>
</dbReference>
<evidence type="ECO:0000313" key="1">
    <source>
        <dbReference type="EMBL" id="KAF5764215.1"/>
    </source>
</evidence>
<evidence type="ECO:0000313" key="2">
    <source>
        <dbReference type="Proteomes" id="UP000215914"/>
    </source>
</evidence>